<sequence>MASRTLAAGIIFLSQTVVGILGNFSLLYHYLFLYYTDHKLKLIDLILMHLIIANSLVIVSKGIPQTMTVFGLKHLFNDFGCKLLLYVQRVGRSVSINTTCLLSVFQVIMITPMNSSWKYLKVKAPEYTGYSISFCWFMHMVVNFIFPMYVLVKWNSKNTTNKRDFGYCSSAGNDKITDTLYTVLLVFPEVLFSVLIIWSSVSMIIILYKHKQQVQHIHSINVMSRPSPESRATKSILVLLSTFVSFYTISSIFNACIALLYNPNWWLVDATAFISVCFPTLSPFLLMSRDSPAFRFFSLGKECKSSNIIINM</sequence>
<evidence type="ECO:0000256" key="3">
    <source>
        <dbReference type="ARBA" id="ARBA00010663"/>
    </source>
</evidence>
<reference evidence="15" key="2">
    <citation type="submission" date="2025-08" db="UniProtKB">
        <authorList>
            <consortium name="Ensembl"/>
        </authorList>
    </citation>
    <scope>IDENTIFICATION</scope>
    <source>
        <strain evidence="15">Thorbecke</strain>
    </source>
</reference>
<keyword evidence="4 13" id="KW-1003">Cell membrane</keyword>
<evidence type="ECO:0000256" key="13">
    <source>
        <dbReference type="RuleBase" id="RU364061"/>
    </source>
</evidence>
<keyword evidence="5 13" id="KW-0589">Pheromone response</keyword>
<dbReference type="CTD" id="100311066"/>
<dbReference type="GO" id="GO:0005886">
    <property type="term" value="C:plasma membrane"/>
    <property type="evidence" value="ECO:0007669"/>
    <property type="project" value="UniProtKB-SubCell"/>
</dbReference>
<dbReference type="Pfam" id="PF03402">
    <property type="entry name" value="V1R"/>
    <property type="match status" value="1"/>
</dbReference>
<keyword evidence="12 13" id="KW-0807">Transducer</keyword>
<dbReference type="OrthoDB" id="9606139at2759"/>
<keyword evidence="11" id="KW-0325">Glycoprotein</keyword>
<evidence type="ECO:0000256" key="11">
    <source>
        <dbReference type="ARBA" id="ARBA00023180"/>
    </source>
</evidence>
<dbReference type="FunFam" id="1.20.1070.10:FF:000033">
    <property type="entry name" value="Vomeronasal type-1 receptor"/>
    <property type="match status" value="1"/>
</dbReference>
<comment type="subcellular location">
    <subcellularLocation>
        <location evidence="2 13">Cell membrane</location>
        <topology evidence="2 13">Multi-pass membrane protein</topology>
    </subcellularLocation>
</comment>
<feature type="transmembrane region" description="Helical" evidence="13">
    <location>
        <begin position="94"/>
        <end position="115"/>
    </location>
</feature>
<protein>
    <recommendedName>
        <fullName evidence="13">Vomeronasal type-1 receptor</fullName>
    </recommendedName>
</protein>
<evidence type="ECO:0000256" key="5">
    <source>
        <dbReference type="ARBA" id="ARBA00022507"/>
    </source>
</evidence>
<dbReference type="Proteomes" id="UP000001811">
    <property type="component" value="Unplaced"/>
</dbReference>
<evidence type="ECO:0000256" key="12">
    <source>
        <dbReference type="ARBA" id="ARBA00023224"/>
    </source>
</evidence>
<feature type="transmembrane region" description="Helical" evidence="13">
    <location>
        <begin position="127"/>
        <end position="152"/>
    </location>
</feature>
<name>G1SET7_RABIT</name>
<dbReference type="Gene3D" id="1.20.1070.10">
    <property type="entry name" value="Rhodopsin 7-helix transmembrane proteins"/>
    <property type="match status" value="1"/>
</dbReference>
<keyword evidence="16" id="KW-1185">Reference proteome</keyword>
<dbReference type="Ensembl" id="ENSOCUT00000001133.2">
    <property type="protein sequence ID" value="ENSOCUP00000000985.2"/>
    <property type="gene ID" value="ENSOCUG00000001134.2"/>
</dbReference>
<dbReference type="PRINTS" id="PR01534">
    <property type="entry name" value="VOMERONASL1R"/>
</dbReference>
<dbReference type="eggNOG" id="ENOG502RD1P">
    <property type="taxonomic scope" value="Eukaryota"/>
</dbReference>
<comment type="similarity">
    <text evidence="3 13">Belongs to the G-protein coupled receptor 1 family.</text>
</comment>
<dbReference type="GeneTree" id="ENSGT00960000186612"/>
<evidence type="ECO:0000256" key="4">
    <source>
        <dbReference type="ARBA" id="ARBA00022475"/>
    </source>
</evidence>
<keyword evidence="10 13" id="KW-0675">Receptor</keyword>
<dbReference type="InterPro" id="IPR004072">
    <property type="entry name" value="Vmron_rcpt_1"/>
</dbReference>
<proteinExistence type="inferred from homology"/>
<reference evidence="15 16" key="1">
    <citation type="journal article" date="2011" name="Nature">
        <title>A high-resolution map of human evolutionary constraint using 29 mammals.</title>
        <authorList>
            <person name="Lindblad-Toh K."/>
            <person name="Garber M."/>
            <person name="Zuk O."/>
            <person name="Lin M.F."/>
            <person name="Parker B.J."/>
            <person name="Washietl S."/>
            <person name="Kheradpour P."/>
            <person name="Ernst J."/>
            <person name="Jordan G."/>
            <person name="Mauceli E."/>
            <person name="Ward L.D."/>
            <person name="Lowe C.B."/>
            <person name="Holloway A.K."/>
            <person name="Clamp M."/>
            <person name="Gnerre S."/>
            <person name="Alfoldi J."/>
            <person name="Beal K."/>
            <person name="Chang J."/>
            <person name="Clawson H."/>
            <person name="Cuff J."/>
            <person name="Di Palma F."/>
            <person name="Fitzgerald S."/>
            <person name="Flicek P."/>
            <person name="Guttman M."/>
            <person name="Hubisz M.J."/>
            <person name="Jaffe D.B."/>
            <person name="Jungreis I."/>
            <person name="Kent W.J."/>
            <person name="Kostka D."/>
            <person name="Lara M."/>
            <person name="Martins A.L."/>
            <person name="Massingham T."/>
            <person name="Moltke I."/>
            <person name="Raney B.J."/>
            <person name="Rasmussen M.D."/>
            <person name="Robinson J."/>
            <person name="Stark A."/>
            <person name="Vilella A.J."/>
            <person name="Wen J."/>
            <person name="Xie X."/>
            <person name="Zody M.C."/>
            <person name="Baldwin J."/>
            <person name="Bloom T."/>
            <person name="Chin C.W."/>
            <person name="Heiman D."/>
            <person name="Nicol R."/>
            <person name="Nusbaum C."/>
            <person name="Young S."/>
            <person name="Wilkinson J."/>
            <person name="Worley K.C."/>
            <person name="Kovar C.L."/>
            <person name="Muzny D.M."/>
            <person name="Gibbs R.A."/>
            <person name="Cree A."/>
            <person name="Dihn H.H."/>
            <person name="Fowler G."/>
            <person name="Jhangiani S."/>
            <person name="Joshi V."/>
            <person name="Lee S."/>
            <person name="Lewis L.R."/>
            <person name="Nazareth L.V."/>
            <person name="Okwuonu G."/>
            <person name="Santibanez J."/>
            <person name="Warren W.C."/>
            <person name="Mardis E.R."/>
            <person name="Weinstock G.M."/>
            <person name="Wilson R.K."/>
            <person name="Delehaunty K."/>
            <person name="Dooling D."/>
            <person name="Fronik C."/>
            <person name="Fulton L."/>
            <person name="Fulton B."/>
            <person name="Graves T."/>
            <person name="Minx P."/>
            <person name="Sodergren E."/>
            <person name="Birney E."/>
            <person name="Margulies E.H."/>
            <person name="Herrero J."/>
            <person name="Green E.D."/>
            <person name="Haussler D."/>
            <person name="Siepel A."/>
            <person name="Goldman N."/>
            <person name="Pollard K.S."/>
            <person name="Pedersen J.S."/>
            <person name="Lander E.S."/>
            <person name="Kellis M."/>
        </authorList>
    </citation>
    <scope>NUCLEOTIDE SEQUENCE [LARGE SCALE GENOMIC DNA]</scope>
    <source>
        <strain evidence="16">Thorbecke</strain>
    </source>
</reference>
<comment type="function">
    <text evidence="1">Putative pheromone receptor.</text>
</comment>
<evidence type="ECO:0000256" key="1">
    <source>
        <dbReference type="ARBA" id="ARBA00003878"/>
    </source>
</evidence>
<dbReference type="KEGG" id="ocu:100311066"/>
<dbReference type="GO" id="GO:0016503">
    <property type="term" value="F:pheromone receptor activity"/>
    <property type="evidence" value="ECO:0007669"/>
    <property type="project" value="InterPro"/>
</dbReference>
<dbReference type="PANTHER" id="PTHR24062">
    <property type="entry name" value="VOMERONASAL TYPE-1 RECEPTOR"/>
    <property type="match status" value="1"/>
</dbReference>
<dbReference type="OMA" id="CFSWIRN"/>
<evidence type="ECO:0000256" key="2">
    <source>
        <dbReference type="ARBA" id="ARBA00004651"/>
    </source>
</evidence>
<dbReference type="GO" id="GO:0007606">
    <property type="term" value="P:sensory perception of chemical stimulus"/>
    <property type="evidence" value="ECO:0007669"/>
    <property type="project" value="UniProtKB-ARBA"/>
</dbReference>
<organism evidence="15 16">
    <name type="scientific">Oryctolagus cuniculus</name>
    <name type="common">Rabbit</name>
    <dbReference type="NCBI Taxonomy" id="9986"/>
    <lineage>
        <taxon>Eukaryota</taxon>
        <taxon>Metazoa</taxon>
        <taxon>Chordata</taxon>
        <taxon>Craniata</taxon>
        <taxon>Vertebrata</taxon>
        <taxon>Euteleostomi</taxon>
        <taxon>Mammalia</taxon>
        <taxon>Eutheria</taxon>
        <taxon>Euarchontoglires</taxon>
        <taxon>Glires</taxon>
        <taxon>Lagomorpha</taxon>
        <taxon>Leporidae</taxon>
        <taxon>Oryctolagus</taxon>
    </lineage>
</organism>
<keyword evidence="9 13" id="KW-0472">Membrane</keyword>
<evidence type="ECO:0000256" key="8">
    <source>
        <dbReference type="ARBA" id="ARBA00023040"/>
    </source>
</evidence>
<evidence type="ECO:0000256" key="9">
    <source>
        <dbReference type="ARBA" id="ARBA00023136"/>
    </source>
</evidence>
<dbReference type="PROSITE" id="PS50262">
    <property type="entry name" value="G_PROTEIN_RECEP_F1_2"/>
    <property type="match status" value="1"/>
</dbReference>
<dbReference type="FunCoup" id="G1SET7">
    <property type="interactions" value="221"/>
</dbReference>
<keyword evidence="6 13" id="KW-0812">Transmembrane</keyword>
<keyword evidence="7 13" id="KW-1133">Transmembrane helix</keyword>
<dbReference type="PaxDb" id="9986-ENSOCUP00000000985"/>
<accession>G1SET7</accession>
<dbReference type="SUPFAM" id="SSF81321">
    <property type="entry name" value="Family A G protein-coupled receptor-like"/>
    <property type="match status" value="1"/>
</dbReference>
<dbReference type="HOGENOM" id="CLU_058641_1_0_1"/>
<evidence type="ECO:0000256" key="10">
    <source>
        <dbReference type="ARBA" id="ARBA00023170"/>
    </source>
</evidence>
<feature type="transmembrane region" description="Helical" evidence="13">
    <location>
        <begin position="42"/>
        <end position="63"/>
    </location>
</feature>
<evidence type="ECO:0000313" key="16">
    <source>
        <dbReference type="Proteomes" id="UP000001811"/>
    </source>
</evidence>
<keyword evidence="8 13" id="KW-0297">G-protein coupled receptor</keyword>
<evidence type="ECO:0000256" key="6">
    <source>
        <dbReference type="ARBA" id="ARBA00022692"/>
    </source>
</evidence>
<feature type="transmembrane region" description="Helical" evidence="13">
    <location>
        <begin position="6"/>
        <end position="30"/>
    </location>
</feature>
<evidence type="ECO:0000259" key="14">
    <source>
        <dbReference type="PROSITE" id="PS50262"/>
    </source>
</evidence>
<feature type="transmembrane region" description="Helical" evidence="13">
    <location>
        <begin position="266"/>
        <end position="286"/>
    </location>
</feature>
<feature type="transmembrane region" description="Helical" evidence="13">
    <location>
        <begin position="236"/>
        <end position="260"/>
    </location>
</feature>
<dbReference type="InParanoid" id="G1SET7"/>
<evidence type="ECO:0000256" key="7">
    <source>
        <dbReference type="ARBA" id="ARBA00022989"/>
    </source>
</evidence>
<dbReference type="GO" id="GO:0019236">
    <property type="term" value="P:response to pheromone"/>
    <property type="evidence" value="ECO:0007669"/>
    <property type="project" value="UniProtKB-KW"/>
</dbReference>
<feature type="domain" description="G-protein coupled receptors family 1 profile" evidence="14">
    <location>
        <begin position="22"/>
        <end position="286"/>
    </location>
</feature>
<dbReference type="RefSeq" id="NP_001160758.1">
    <property type="nucleotide sequence ID" value="NM_001167286.1"/>
</dbReference>
<reference evidence="15" key="3">
    <citation type="submission" date="2025-09" db="UniProtKB">
        <authorList>
            <consortium name="Ensembl"/>
        </authorList>
    </citation>
    <scope>IDENTIFICATION</scope>
    <source>
        <strain evidence="15">Thorbecke</strain>
    </source>
</reference>
<feature type="transmembrane region" description="Helical" evidence="13">
    <location>
        <begin position="190"/>
        <end position="208"/>
    </location>
</feature>
<gene>
    <name evidence="15" type="primary">ORYCUNV1R1599</name>
</gene>
<evidence type="ECO:0000313" key="15">
    <source>
        <dbReference type="Ensembl" id="ENSOCUP00000000985.2"/>
    </source>
</evidence>
<dbReference type="GeneID" id="100311066"/>
<dbReference type="AlphaFoldDB" id="G1SET7"/>
<dbReference type="InterPro" id="IPR017452">
    <property type="entry name" value="GPCR_Rhodpsn_7TM"/>
</dbReference>